<name>A0A6J6N070_9ZZZZ</name>
<evidence type="ECO:0000313" key="1">
    <source>
        <dbReference type="EMBL" id="CAB4679546.1"/>
    </source>
</evidence>
<sequence length="169" mass="17611">MLATVSNGTSFKRTGVPTNMVTNCPTAAFTLAKSVEPIEPDRSIIKVIEPPHSERAAMSDGAPCMLVESIKVRFVPPALRLIWFVPPPAPADFPPPFTVTTTRCAFFTATAGASPSMVVTVGSIANGSGGVLTLMIQSGTVTPAVKLPSGGESRLCNTTLVRQVTVPSV</sequence>
<dbReference type="EMBL" id="CAEZXM010000009">
    <property type="protein sequence ID" value="CAB4679546.1"/>
    <property type="molecule type" value="Genomic_DNA"/>
</dbReference>
<organism evidence="1">
    <name type="scientific">freshwater metagenome</name>
    <dbReference type="NCBI Taxonomy" id="449393"/>
    <lineage>
        <taxon>unclassified sequences</taxon>
        <taxon>metagenomes</taxon>
        <taxon>ecological metagenomes</taxon>
    </lineage>
</organism>
<dbReference type="AlphaFoldDB" id="A0A6J6N070"/>
<protein>
    <submittedName>
        <fullName evidence="1">Unannotated protein</fullName>
    </submittedName>
</protein>
<proteinExistence type="predicted"/>
<accession>A0A6J6N070</accession>
<reference evidence="1" key="1">
    <citation type="submission" date="2020-05" db="EMBL/GenBank/DDBJ databases">
        <authorList>
            <person name="Chiriac C."/>
            <person name="Salcher M."/>
            <person name="Ghai R."/>
            <person name="Kavagutti S V."/>
        </authorList>
    </citation>
    <scope>NUCLEOTIDE SEQUENCE</scope>
</reference>
<gene>
    <name evidence="1" type="ORF">UFOPK2366_00106</name>
</gene>